<gene>
    <name evidence="2" type="ORF">BS101_02435</name>
</gene>
<dbReference type="Gene3D" id="1.10.287.1060">
    <property type="entry name" value="ESAT-6-like"/>
    <property type="match status" value="1"/>
</dbReference>
<comment type="similarity">
    <text evidence="1">Belongs to the WXG100 family.</text>
</comment>
<evidence type="ECO:0000256" key="1">
    <source>
        <dbReference type="RuleBase" id="RU362001"/>
    </source>
</evidence>
<dbReference type="NCBIfam" id="TIGR03930">
    <property type="entry name" value="WXG100_ESAT6"/>
    <property type="match status" value="1"/>
</dbReference>
<name>A0A1L5F3V0_CLOKL</name>
<dbReference type="OrthoDB" id="4978934at2"/>
<dbReference type="SUPFAM" id="SSF140453">
    <property type="entry name" value="EsxAB dimer-like"/>
    <property type="match status" value="1"/>
</dbReference>
<evidence type="ECO:0000313" key="3">
    <source>
        <dbReference type="Proteomes" id="UP000184604"/>
    </source>
</evidence>
<accession>A0A1L5F3V0</accession>
<evidence type="ECO:0000313" key="2">
    <source>
        <dbReference type="EMBL" id="APM37685.1"/>
    </source>
</evidence>
<dbReference type="EMBL" id="CP018335">
    <property type="protein sequence ID" value="APM37685.1"/>
    <property type="molecule type" value="Genomic_DNA"/>
</dbReference>
<dbReference type="AlphaFoldDB" id="A0A1L5F3V0"/>
<reference evidence="2 3" key="1">
    <citation type="submission" date="2016-12" db="EMBL/GenBank/DDBJ databases">
        <title>Complete genome sequence of Clostridium kluyveri JZZ isolated from the pit mud of a Chinese flavor liquor-making factory.</title>
        <authorList>
            <person name="Wang Y."/>
        </authorList>
    </citation>
    <scope>NUCLEOTIDE SEQUENCE [LARGE SCALE GENOMIC DNA]</scope>
    <source>
        <strain evidence="2 3">JZZ</strain>
    </source>
</reference>
<dbReference type="Pfam" id="PF06013">
    <property type="entry name" value="WXG100"/>
    <property type="match status" value="1"/>
</dbReference>
<dbReference type="InterPro" id="IPR036689">
    <property type="entry name" value="ESAT-6-like_sf"/>
</dbReference>
<sequence length="98" mass="11386">MSDQIRISPERMIERSRDYHQEAEKINEVITRMTSLISELQTEWEGQASTSFANQFNELRPSFVNMHDLVETISHQLQQTGAAMQERDQEIASQFGVK</sequence>
<dbReference type="Proteomes" id="UP000184604">
    <property type="component" value="Chromosome"/>
</dbReference>
<dbReference type="InterPro" id="IPR010310">
    <property type="entry name" value="T7SS_ESAT-6-like"/>
</dbReference>
<organism evidence="2 3">
    <name type="scientific">Clostridium kluyveri</name>
    <dbReference type="NCBI Taxonomy" id="1534"/>
    <lineage>
        <taxon>Bacteria</taxon>
        <taxon>Bacillati</taxon>
        <taxon>Bacillota</taxon>
        <taxon>Clostridia</taxon>
        <taxon>Eubacteriales</taxon>
        <taxon>Clostridiaceae</taxon>
        <taxon>Clostridium</taxon>
    </lineage>
</organism>
<dbReference type="RefSeq" id="WP_073537373.1">
    <property type="nucleotide sequence ID" value="NZ_CP018335.1"/>
</dbReference>
<proteinExistence type="inferred from homology"/>
<protein>
    <recommendedName>
        <fullName evidence="1">ESAT-6-like protein</fullName>
    </recommendedName>
</protein>